<name>A0ABV8KBS0_9BACL</name>
<dbReference type="EMBL" id="JBHSAM010000036">
    <property type="protein sequence ID" value="MFC4103439.1"/>
    <property type="molecule type" value="Genomic_DNA"/>
</dbReference>
<feature type="domain" description="IclR-ED" evidence="5">
    <location>
        <begin position="66"/>
        <end position="249"/>
    </location>
</feature>
<evidence type="ECO:0000259" key="5">
    <source>
        <dbReference type="PROSITE" id="PS51078"/>
    </source>
</evidence>
<organism evidence="6 7">
    <name type="scientific">Paenibacillus xanthanilyticus</name>
    <dbReference type="NCBI Taxonomy" id="1783531"/>
    <lineage>
        <taxon>Bacteria</taxon>
        <taxon>Bacillati</taxon>
        <taxon>Bacillota</taxon>
        <taxon>Bacilli</taxon>
        <taxon>Bacillales</taxon>
        <taxon>Paenibacillaceae</taxon>
        <taxon>Paenibacillus</taxon>
    </lineage>
</organism>
<evidence type="ECO:0000313" key="7">
    <source>
        <dbReference type="Proteomes" id="UP001595715"/>
    </source>
</evidence>
<gene>
    <name evidence="6" type="ORF">ACFOZ8_27865</name>
</gene>
<dbReference type="InterPro" id="IPR029016">
    <property type="entry name" value="GAF-like_dom_sf"/>
</dbReference>
<keyword evidence="7" id="KW-1185">Reference proteome</keyword>
<dbReference type="SMART" id="SM00346">
    <property type="entry name" value="HTH_ICLR"/>
    <property type="match status" value="1"/>
</dbReference>
<proteinExistence type="predicted"/>
<evidence type="ECO:0000313" key="6">
    <source>
        <dbReference type="EMBL" id="MFC4103439.1"/>
    </source>
</evidence>
<dbReference type="InterPro" id="IPR036388">
    <property type="entry name" value="WH-like_DNA-bd_sf"/>
</dbReference>
<dbReference type="Proteomes" id="UP001595715">
    <property type="component" value="Unassembled WGS sequence"/>
</dbReference>
<dbReference type="InterPro" id="IPR005471">
    <property type="entry name" value="Tscrpt_reg_IclR_N"/>
</dbReference>
<dbReference type="PROSITE" id="PS51077">
    <property type="entry name" value="HTH_ICLR"/>
    <property type="match status" value="1"/>
</dbReference>
<evidence type="ECO:0000259" key="4">
    <source>
        <dbReference type="PROSITE" id="PS51077"/>
    </source>
</evidence>
<dbReference type="Pfam" id="PF01614">
    <property type="entry name" value="IclR_C"/>
    <property type="match status" value="1"/>
</dbReference>
<dbReference type="PANTHER" id="PTHR30136">
    <property type="entry name" value="HELIX-TURN-HELIX TRANSCRIPTIONAL REGULATOR, ICLR FAMILY"/>
    <property type="match status" value="1"/>
</dbReference>
<dbReference type="InterPro" id="IPR036390">
    <property type="entry name" value="WH_DNA-bd_sf"/>
</dbReference>
<dbReference type="InterPro" id="IPR050707">
    <property type="entry name" value="HTH_MetabolicPath_Reg"/>
</dbReference>
<dbReference type="SUPFAM" id="SSF55781">
    <property type="entry name" value="GAF domain-like"/>
    <property type="match status" value="1"/>
</dbReference>
<accession>A0ABV8KBS0</accession>
<evidence type="ECO:0000256" key="1">
    <source>
        <dbReference type="ARBA" id="ARBA00023015"/>
    </source>
</evidence>
<dbReference type="PANTHER" id="PTHR30136:SF7">
    <property type="entry name" value="HTH-TYPE TRANSCRIPTIONAL REGULATOR KDGR-RELATED"/>
    <property type="match status" value="1"/>
</dbReference>
<reference evidence="7" key="1">
    <citation type="journal article" date="2019" name="Int. J. Syst. Evol. Microbiol.">
        <title>The Global Catalogue of Microorganisms (GCM) 10K type strain sequencing project: providing services to taxonomists for standard genome sequencing and annotation.</title>
        <authorList>
            <consortium name="The Broad Institute Genomics Platform"/>
            <consortium name="The Broad Institute Genome Sequencing Center for Infectious Disease"/>
            <person name="Wu L."/>
            <person name="Ma J."/>
        </authorList>
    </citation>
    <scope>NUCLEOTIDE SEQUENCE [LARGE SCALE GENOMIC DNA]</scope>
    <source>
        <strain evidence="7">IBRC-M 10987</strain>
    </source>
</reference>
<protein>
    <submittedName>
        <fullName evidence="6">IclR family transcriptional regulator</fullName>
    </submittedName>
</protein>
<keyword evidence="2" id="KW-0238">DNA-binding</keyword>
<feature type="domain" description="HTH iclR-type" evidence="4">
    <location>
        <begin position="1"/>
        <end position="65"/>
    </location>
</feature>
<dbReference type="PROSITE" id="PS51078">
    <property type="entry name" value="ICLR_ED"/>
    <property type="match status" value="1"/>
</dbReference>
<dbReference type="Gene3D" id="3.30.450.40">
    <property type="match status" value="1"/>
</dbReference>
<evidence type="ECO:0000256" key="2">
    <source>
        <dbReference type="ARBA" id="ARBA00023125"/>
    </source>
</evidence>
<dbReference type="RefSeq" id="WP_377722037.1">
    <property type="nucleotide sequence ID" value="NZ_JBHSAM010000036.1"/>
</dbReference>
<keyword evidence="3" id="KW-0804">Transcription</keyword>
<dbReference type="Gene3D" id="1.10.10.10">
    <property type="entry name" value="Winged helix-like DNA-binding domain superfamily/Winged helix DNA-binding domain"/>
    <property type="match status" value="1"/>
</dbReference>
<dbReference type="InterPro" id="IPR014757">
    <property type="entry name" value="Tscrpt_reg_IclR_C"/>
</dbReference>
<keyword evidence="1" id="KW-0805">Transcription regulation</keyword>
<dbReference type="SUPFAM" id="SSF46785">
    <property type="entry name" value="Winged helix' DNA-binding domain"/>
    <property type="match status" value="1"/>
</dbReference>
<comment type="caution">
    <text evidence="6">The sequence shown here is derived from an EMBL/GenBank/DDBJ whole genome shotgun (WGS) entry which is preliminary data.</text>
</comment>
<evidence type="ECO:0000256" key="3">
    <source>
        <dbReference type="ARBA" id="ARBA00023163"/>
    </source>
</evidence>
<dbReference type="Pfam" id="PF09339">
    <property type="entry name" value="HTH_IclR"/>
    <property type="match status" value="1"/>
</dbReference>
<sequence length="257" mass="28820">MSVISKAVRLLDFLLPQGVEKEVSADEISRELDMPLHAARGMLSSLCQEGFVLQDDGTKRFKLGRAQQAPGHRIWETLMLRQTARPFVEALRRQTEETVYLAVYENHEGVFIDSIDSPHTVRVSEPVGLCLPLYIGASNRAILAHLPQRSREALLAGVDWSDTPALKPLTREGVERDLERIRRLGYAVSTGEATEGTTGIAAPIFSYDNTVIGSLNCAGPSMRFTAELIERHSQYVRKYAEKISKELGFRDLYRMNM</sequence>